<dbReference type="Gene3D" id="3.80.10.10">
    <property type="entry name" value="Ribonuclease Inhibitor"/>
    <property type="match status" value="1"/>
</dbReference>
<accession>A0A4R0R8J4</accession>
<dbReference type="InterPro" id="IPR032675">
    <property type="entry name" value="LRR_dom_sf"/>
</dbReference>
<dbReference type="EMBL" id="RWJN01000336">
    <property type="protein sequence ID" value="TCD62916.1"/>
    <property type="molecule type" value="Genomic_DNA"/>
</dbReference>
<dbReference type="AlphaFoldDB" id="A0A4R0R8J4"/>
<evidence type="ECO:0000313" key="2">
    <source>
        <dbReference type="Proteomes" id="UP000292702"/>
    </source>
</evidence>
<proteinExistence type="predicted"/>
<gene>
    <name evidence="1" type="ORF">EIP91_006243</name>
</gene>
<organism evidence="1 2">
    <name type="scientific">Steccherinum ochraceum</name>
    <dbReference type="NCBI Taxonomy" id="92696"/>
    <lineage>
        <taxon>Eukaryota</taxon>
        <taxon>Fungi</taxon>
        <taxon>Dikarya</taxon>
        <taxon>Basidiomycota</taxon>
        <taxon>Agaricomycotina</taxon>
        <taxon>Agaricomycetes</taxon>
        <taxon>Polyporales</taxon>
        <taxon>Steccherinaceae</taxon>
        <taxon>Steccherinum</taxon>
    </lineage>
</organism>
<comment type="caution">
    <text evidence="1">The sequence shown here is derived from an EMBL/GenBank/DDBJ whole genome shotgun (WGS) entry which is preliminary data.</text>
</comment>
<evidence type="ECO:0000313" key="1">
    <source>
        <dbReference type="EMBL" id="TCD62916.1"/>
    </source>
</evidence>
<sequence>MCLSSKFTIIPGPKIRRDRITPVRLPLSPHLWNTLEGHTLDADKYLLCSVTFPVISLTLSPGVLQARTFPHLTSFHCDLPLDAQLWVMMAGFAHLEAVKIAVPSLKNQAATASSTSILMSSLAAQGSQPFRTLHTANFLVSSAAAMSTFLKVAKLPALKVLVVCFTEGETPSEVDVSTLCNTIADQMNHTTLTRIQLLSLAASKVSEWDEEKAVKSDVLKPLAAFSTMLQFDVSLPWFIKFDDALLRTLAAAWPKLQHINFGLSVPWSSPVQVTLRGLEILAVNCPSLQHIATRIHWDDEHNDGIDDATLPAAGRSAPLVSKLSFGNSIITSWECVALFLSSLFPNVEVIEAWKKKEGTVKDGSDSDSDAGLDDEEQDSKYMWADIVKTVPLLAAVRAQEQRILMSGPGNVEGAVSLAKPDTTNPH</sequence>
<dbReference type="STRING" id="92696.A0A4R0R8J4"/>
<reference evidence="1 2" key="1">
    <citation type="submission" date="2018-11" db="EMBL/GenBank/DDBJ databases">
        <title>Genome assembly of Steccherinum ochraceum LE-BIN_3174, the white-rot fungus of the Steccherinaceae family (The Residual Polyporoid clade, Polyporales, Basidiomycota).</title>
        <authorList>
            <person name="Fedorova T.V."/>
            <person name="Glazunova O.A."/>
            <person name="Landesman E.O."/>
            <person name="Moiseenko K.V."/>
            <person name="Psurtseva N.V."/>
            <person name="Savinova O.S."/>
            <person name="Shakhova N.V."/>
            <person name="Tyazhelova T.V."/>
            <person name="Vasina D.V."/>
        </authorList>
    </citation>
    <scope>NUCLEOTIDE SEQUENCE [LARGE SCALE GENOMIC DNA]</scope>
    <source>
        <strain evidence="1 2">LE-BIN_3174</strain>
    </source>
</reference>
<name>A0A4R0R8J4_9APHY</name>
<keyword evidence="2" id="KW-1185">Reference proteome</keyword>
<protein>
    <submittedName>
        <fullName evidence="1">Uncharacterized protein</fullName>
    </submittedName>
</protein>
<dbReference type="OrthoDB" id="2804704at2759"/>
<dbReference type="Proteomes" id="UP000292702">
    <property type="component" value="Unassembled WGS sequence"/>
</dbReference>